<keyword evidence="2" id="KW-0413">Isomerase</keyword>
<reference evidence="2" key="1">
    <citation type="submission" date="2022-10" db="EMBL/GenBank/DDBJ databases">
        <title>The WGS of Solirubrobacter ginsenosidimutans DSM 21036.</title>
        <authorList>
            <person name="Jiang Z."/>
        </authorList>
    </citation>
    <scope>NUCLEOTIDE SEQUENCE</scope>
    <source>
        <strain evidence="2">DSM 21036</strain>
    </source>
</reference>
<dbReference type="AlphaFoldDB" id="A0A9X3S1E1"/>
<dbReference type="PANTHER" id="PTHR12110:SF21">
    <property type="entry name" value="XYLOSE ISOMERASE-LIKE TIM BARREL DOMAIN-CONTAINING PROTEIN"/>
    <property type="match status" value="1"/>
</dbReference>
<protein>
    <submittedName>
        <fullName evidence="2">Sugar phosphate isomerase/epimerase</fullName>
    </submittedName>
</protein>
<name>A0A9X3S1E1_9ACTN</name>
<evidence type="ECO:0000313" key="3">
    <source>
        <dbReference type="Proteomes" id="UP001149140"/>
    </source>
</evidence>
<feature type="domain" description="Xylose isomerase-like TIM barrel" evidence="1">
    <location>
        <begin position="38"/>
        <end position="268"/>
    </location>
</feature>
<dbReference type="InterPro" id="IPR036237">
    <property type="entry name" value="Xyl_isomerase-like_sf"/>
</dbReference>
<dbReference type="EMBL" id="JAPDOD010000004">
    <property type="protein sequence ID" value="MDA0160081.1"/>
    <property type="molecule type" value="Genomic_DNA"/>
</dbReference>
<dbReference type="SUPFAM" id="SSF51658">
    <property type="entry name" value="Xylose isomerase-like"/>
    <property type="match status" value="1"/>
</dbReference>
<proteinExistence type="predicted"/>
<dbReference type="Pfam" id="PF01261">
    <property type="entry name" value="AP_endonuc_2"/>
    <property type="match status" value="1"/>
</dbReference>
<gene>
    <name evidence="2" type="ORF">OM076_07395</name>
</gene>
<dbReference type="InterPro" id="IPR013022">
    <property type="entry name" value="Xyl_isomerase-like_TIM-brl"/>
</dbReference>
<dbReference type="PANTHER" id="PTHR12110">
    <property type="entry name" value="HYDROXYPYRUVATE ISOMERASE"/>
    <property type="match status" value="1"/>
</dbReference>
<evidence type="ECO:0000259" key="1">
    <source>
        <dbReference type="Pfam" id="PF01261"/>
    </source>
</evidence>
<keyword evidence="3" id="KW-1185">Reference proteome</keyword>
<accession>A0A9X3S1E1</accession>
<dbReference type="Proteomes" id="UP001149140">
    <property type="component" value="Unassembled WGS sequence"/>
</dbReference>
<comment type="caution">
    <text evidence="2">The sequence shown here is derived from an EMBL/GenBank/DDBJ whole genome shotgun (WGS) entry which is preliminary data.</text>
</comment>
<evidence type="ECO:0000313" key="2">
    <source>
        <dbReference type="EMBL" id="MDA0160081.1"/>
    </source>
</evidence>
<organism evidence="2 3">
    <name type="scientific">Solirubrobacter ginsenosidimutans</name>
    <dbReference type="NCBI Taxonomy" id="490573"/>
    <lineage>
        <taxon>Bacteria</taxon>
        <taxon>Bacillati</taxon>
        <taxon>Actinomycetota</taxon>
        <taxon>Thermoleophilia</taxon>
        <taxon>Solirubrobacterales</taxon>
        <taxon>Solirubrobacteraceae</taxon>
        <taxon>Solirubrobacter</taxon>
    </lineage>
</organism>
<dbReference type="GO" id="GO:0016853">
    <property type="term" value="F:isomerase activity"/>
    <property type="evidence" value="ECO:0007669"/>
    <property type="project" value="UniProtKB-KW"/>
</dbReference>
<dbReference type="RefSeq" id="WP_270038847.1">
    <property type="nucleotide sequence ID" value="NZ_JAPDOD010000004.1"/>
</dbReference>
<dbReference type="InterPro" id="IPR050312">
    <property type="entry name" value="IolE/XylAMocC-like"/>
</dbReference>
<sequence length="278" mass="30348">MRLASPLPRTFDSADGWIVLLRERGFRTAYWPLADDAPLDEVDAYAAAAEAAGISIAEIGAWLANPISPDDAVRAAGLARCKAQLALADRVGARCCVNVAGSLAGTWDGPHPESLSADTFALIVDSVRDILDAVAPTRTYYSLEPMPYMLPDSPERYLELLQAIDRPRFAVHLDPINMINTPAKLYDNARFLRECFDTLGPHVRAVHAKDMTITNALTLDMPERRPGLGDIDFHAFIREMQRLDPDTPFLVEHLDSDADYVAAVAHVRAVAGELGVAS</sequence>
<dbReference type="Gene3D" id="3.20.20.150">
    <property type="entry name" value="Divalent-metal-dependent TIM barrel enzymes"/>
    <property type="match status" value="1"/>
</dbReference>